<dbReference type="AlphaFoldDB" id="A0A653DMK2"/>
<keyword evidence="3" id="KW-1185">Reference proteome</keyword>
<accession>A0A653DMK2</accession>
<proteinExistence type="predicted"/>
<dbReference type="Proteomes" id="UP000410492">
    <property type="component" value="Unassembled WGS sequence"/>
</dbReference>
<keyword evidence="1" id="KW-0472">Membrane</keyword>
<feature type="transmembrane region" description="Helical" evidence="1">
    <location>
        <begin position="33"/>
        <end position="59"/>
    </location>
</feature>
<organism evidence="2 3">
    <name type="scientific">Callosobruchus maculatus</name>
    <name type="common">Southern cowpea weevil</name>
    <name type="synonym">Pulse bruchid</name>
    <dbReference type="NCBI Taxonomy" id="64391"/>
    <lineage>
        <taxon>Eukaryota</taxon>
        <taxon>Metazoa</taxon>
        <taxon>Ecdysozoa</taxon>
        <taxon>Arthropoda</taxon>
        <taxon>Hexapoda</taxon>
        <taxon>Insecta</taxon>
        <taxon>Pterygota</taxon>
        <taxon>Neoptera</taxon>
        <taxon>Endopterygota</taxon>
        <taxon>Coleoptera</taxon>
        <taxon>Polyphaga</taxon>
        <taxon>Cucujiformia</taxon>
        <taxon>Chrysomeloidea</taxon>
        <taxon>Chrysomelidae</taxon>
        <taxon>Bruchinae</taxon>
        <taxon>Bruchini</taxon>
        <taxon>Callosobruchus</taxon>
    </lineage>
</organism>
<reference evidence="2 3" key="1">
    <citation type="submission" date="2019-01" db="EMBL/GenBank/DDBJ databases">
        <authorList>
            <person name="Sayadi A."/>
        </authorList>
    </citation>
    <scope>NUCLEOTIDE SEQUENCE [LARGE SCALE GENOMIC DNA]</scope>
</reference>
<evidence type="ECO:0000256" key="1">
    <source>
        <dbReference type="SAM" id="Phobius"/>
    </source>
</evidence>
<keyword evidence="1" id="KW-0812">Transmembrane</keyword>
<gene>
    <name evidence="2" type="ORF">CALMAC_LOCUS18218</name>
</gene>
<protein>
    <submittedName>
        <fullName evidence="2">Uncharacterized protein</fullName>
    </submittedName>
</protein>
<keyword evidence="1" id="KW-1133">Transmembrane helix</keyword>
<dbReference type="EMBL" id="CAACVG010012607">
    <property type="protein sequence ID" value="VEN60558.1"/>
    <property type="molecule type" value="Genomic_DNA"/>
</dbReference>
<name>A0A653DMK2_CALMS</name>
<evidence type="ECO:0000313" key="2">
    <source>
        <dbReference type="EMBL" id="VEN60558.1"/>
    </source>
</evidence>
<evidence type="ECO:0000313" key="3">
    <source>
        <dbReference type="Proteomes" id="UP000410492"/>
    </source>
</evidence>
<sequence length="63" mass="7250">MEVGVCVIIIISSSSSSYICRSLPLISVVRYLVFLYFIGVYKFSHHIFNVMFVACYNYLVICK</sequence>